<organism evidence="8 9">
    <name type="scientific">Candidatus Yanofskybacteria bacterium RIFCSPHIGHO2_01_FULL_41_26</name>
    <dbReference type="NCBI Taxonomy" id="1802661"/>
    <lineage>
        <taxon>Bacteria</taxon>
        <taxon>Candidatus Yanofskyibacteriota</taxon>
    </lineage>
</organism>
<keyword evidence="3" id="KW-0560">Oxidoreductase</keyword>
<dbReference type="EMBL" id="MGJB01000008">
    <property type="protein sequence ID" value="OGM98818.1"/>
    <property type="molecule type" value="Genomic_DNA"/>
</dbReference>
<evidence type="ECO:0000256" key="4">
    <source>
        <dbReference type="ARBA" id="ARBA00023157"/>
    </source>
</evidence>
<keyword evidence="6" id="KW-0812">Transmembrane</keyword>
<protein>
    <recommendedName>
        <fullName evidence="7">Thioredoxin domain-containing protein</fullName>
    </recommendedName>
</protein>
<name>A0A1F8EFI0_9BACT</name>
<dbReference type="InterPro" id="IPR013766">
    <property type="entry name" value="Thioredoxin_domain"/>
</dbReference>
<dbReference type="Pfam" id="PF13462">
    <property type="entry name" value="Thioredoxin_4"/>
    <property type="match status" value="1"/>
</dbReference>
<accession>A0A1F8EFI0</accession>
<dbReference type="GO" id="GO:0016491">
    <property type="term" value="F:oxidoreductase activity"/>
    <property type="evidence" value="ECO:0007669"/>
    <property type="project" value="UniProtKB-KW"/>
</dbReference>
<evidence type="ECO:0000256" key="2">
    <source>
        <dbReference type="ARBA" id="ARBA00022729"/>
    </source>
</evidence>
<dbReference type="Gene3D" id="3.40.30.10">
    <property type="entry name" value="Glutaredoxin"/>
    <property type="match status" value="1"/>
</dbReference>
<keyword evidence="6" id="KW-0472">Membrane</keyword>
<evidence type="ECO:0000313" key="9">
    <source>
        <dbReference type="Proteomes" id="UP000176893"/>
    </source>
</evidence>
<dbReference type="Proteomes" id="UP000176893">
    <property type="component" value="Unassembled WGS sequence"/>
</dbReference>
<evidence type="ECO:0000256" key="1">
    <source>
        <dbReference type="ARBA" id="ARBA00005791"/>
    </source>
</evidence>
<evidence type="ECO:0000313" key="8">
    <source>
        <dbReference type="EMBL" id="OGM98818.1"/>
    </source>
</evidence>
<dbReference type="PANTHER" id="PTHR13887">
    <property type="entry name" value="GLUTATHIONE S-TRANSFERASE KAPPA"/>
    <property type="match status" value="1"/>
</dbReference>
<feature type="transmembrane region" description="Helical" evidence="6">
    <location>
        <begin position="7"/>
        <end position="24"/>
    </location>
</feature>
<dbReference type="InterPro" id="IPR012336">
    <property type="entry name" value="Thioredoxin-like_fold"/>
</dbReference>
<dbReference type="STRING" id="1802661.A2649_02315"/>
<dbReference type="SUPFAM" id="SSF52833">
    <property type="entry name" value="Thioredoxin-like"/>
    <property type="match status" value="1"/>
</dbReference>
<reference evidence="8 9" key="1">
    <citation type="journal article" date="2016" name="Nat. Commun.">
        <title>Thousands of microbial genomes shed light on interconnected biogeochemical processes in an aquifer system.</title>
        <authorList>
            <person name="Anantharaman K."/>
            <person name="Brown C.T."/>
            <person name="Hug L.A."/>
            <person name="Sharon I."/>
            <person name="Castelle C.J."/>
            <person name="Probst A.J."/>
            <person name="Thomas B.C."/>
            <person name="Singh A."/>
            <person name="Wilkins M.J."/>
            <person name="Karaoz U."/>
            <person name="Brodie E.L."/>
            <person name="Williams K.H."/>
            <person name="Hubbard S.S."/>
            <person name="Banfield J.F."/>
        </authorList>
    </citation>
    <scope>NUCLEOTIDE SEQUENCE [LARGE SCALE GENOMIC DNA]</scope>
</reference>
<dbReference type="InterPro" id="IPR036249">
    <property type="entry name" value="Thioredoxin-like_sf"/>
</dbReference>
<dbReference type="AlphaFoldDB" id="A0A1F8EFI0"/>
<keyword evidence="5" id="KW-0676">Redox-active center</keyword>
<feature type="domain" description="Thioredoxin" evidence="7">
    <location>
        <begin position="20"/>
        <end position="213"/>
    </location>
</feature>
<keyword evidence="4" id="KW-1015">Disulfide bond</keyword>
<dbReference type="PANTHER" id="PTHR13887:SF14">
    <property type="entry name" value="DISULFIDE BOND FORMATION PROTEIN D"/>
    <property type="match status" value="1"/>
</dbReference>
<comment type="caution">
    <text evidence="8">The sequence shown here is derived from an EMBL/GenBank/DDBJ whole genome shotgun (WGS) entry which is preliminary data.</text>
</comment>
<evidence type="ECO:0000259" key="7">
    <source>
        <dbReference type="PROSITE" id="PS51352"/>
    </source>
</evidence>
<evidence type="ECO:0000256" key="3">
    <source>
        <dbReference type="ARBA" id="ARBA00023002"/>
    </source>
</evidence>
<evidence type="ECO:0000256" key="6">
    <source>
        <dbReference type="SAM" id="Phobius"/>
    </source>
</evidence>
<proteinExistence type="inferred from homology"/>
<keyword evidence="6" id="KW-1133">Transmembrane helix</keyword>
<gene>
    <name evidence="8" type="ORF">A2649_02315</name>
</gene>
<sequence>MTKEAKIISGVGVIFFALFALLIYKTNTGSQIAIADPNLLIGQLSYMTGTKDAKVNIVEFGDYQCPACAYASPIVQELVKAYKNNPNVNFVFRNFPLPQHSNAMISAEASEAARVQGKFLEMSEMLYGRQNEWSGNSKALEIFIGYAKELGLDINLFTDSVSQEKFKDIIIKDRSDGQALGVNSTPSFFINGEKLNGIPGLEEFKKIIDGKLQ</sequence>
<dbReference type="PROSITE" id="PS51352">
    <property type="entry name" value="THIOREDOXIN_2"/>
    <property type="match status" value="1"/>
</dbReference>
<keyword evidence="2" id="KW-0732">Signal</keyword>
<comment type="similarity">
    <text evidence="1">Belongs to the thioredoxin family. DsbA subfamily.</text>
</comment>
<evidence type="ECO:0000256" key="5">
    <source>
        <dbReference type="ARBA" id="ARBA00023284"/>
    </source>
</evidence>